<dbReference type="Gene3D" id="3.30.160.60">
    <property type="entry name" value="Classic Zinc Finger"/>
    <property type="match status" value="2"/>
</dbReference>
<evidence type="ECO:0000256" key="3">
    <source>
        <dbReference type="ARBA" id="ARBA00022771"/>
    </source>
</evidence>
<dbReference type="InParanoid" id="A0A6P8ZMJ9"/>
<keyword evidence="8" id="KW-1185">Reference proteome</keyword>
<sequence length="181" mass="20519">METEDQESSEGNTLAQQTAGQYQGYNEEEEAARAGPSGLATNQPTTSRAPEETMCQTCGSSSESQEGEVFRCDICAKEFLSARGLQLHRQADHENVRFKCTECGQIFKRRSDLLAHLKNHLGMLHQTCSDCGLVFKRPSTLGQHYNRVHLHMVTYHFCSKCGKRFESRPSMRRHEKDCNNE</sequence>
<evidence type="ECO:0000259" key="7">
    <source>
        <dbReference type="PROSITE" id="PS50157"/>
    </source>
</evidence>
<proteinExistence type="predicted"/>
<dbReference type="GO" id="GO:0005634">
    <property type="term" value="C:nucleus"/>
    <property type="evidence" value="ECO:0007669"/>
    <property type="project" value="TreeGrafter"/>
</dbReference>
<dbReference type="PANTHER" id="PTHR24379:SF127">
    <property type="entry name" value="BLOODY FINGERS-RELATED"/>
    <property type="match status" value="1"/>
</dbReference>
<dbReference type="OrthoDB" id="8823111at2759"/>
<dbReference type="PROSITE" id="PS50157">
    <property type="entry name" value="ZINC_FINGER_C2H2_2"/>
    <property type="match status" value="4"/>
</dbReference>
<dbReference type="KEGG" id="tpal:117644979"/>
<feature type="domain" description="C2H2-type" evidence="7">
    <location>
        <begin position="70"/>
        <end position="98"/>
    </location>
</feature>
<dbReference type="GO" id="GO:0008270">
    <property type="term" value="F:zinc ion binding"/>
    <property type="evidence" value="ECO:0007669"/>
    <property type="project" value="UniProtKB-KW"/>
</dbReference>
<dbReference type="PANTHER" id="PTHR24379">
    <property type="entry name" value="KRAB AND ZINC FINGER DOMAIN-CONTAINING"/>
    <property type="match status" value="1"/>
</dbReference>
<evidence type="ECO:0000256" key="1">
    <source>
        <dbReference type="ARBA" id="ARBA00022723"/>
    </source>
</evidence>
<dbReference type="PROSITE" id="PS00028">
    <property type="entry name" value="ZINC_FINGER_C2H2_1"/>
    <property type="match status" value="2"/>
</dbReference>
<dbReference type="Pfam" id="PF00096">
    <property type="entry name" value="zf-C2H2"/>
    <property type="match status" value="3"/>
</dbReference>
<keyword evidence="2" id="KW-0677">Repeat</keyword>
<dbReference type="SMART" id="SM00355">
    <property type="entry name" value="ZnF_C2H2"/>
    <property type="match status" value="4"/>
</dbReference>
<protein>
    <submittedName>
        <fullName evidence="9">Gastrula zinc finger protein XlCGF42.1-like</fullName>
    </submittedName>
</protein>
<dbReference type="GeneID" id="117644979"/>
<feature type="domain" description="C2H2-type" evidence="7">
    <location>
        <begin position="156"/>
        <end position="181"/>
    </location>
</feature>
<dbReference type="RefSeq" id="XP_034240734.1">
    <property type="nucleotide sequence ID" value="XM_034384843.1"/>
</dbReference>
<accession>A0A6P8ZMJ9</accession>
<evidence type="ECO:0000256" key="6">
    <source>
        <dbReference type="SAM" id="MobiDB-lite"/>
    </source>
</evidence>
<keyword evidence="4" id="KW-0862">Zinc</keyword>
<dbReference type="InterPro" id="IPR036236">
    <property type="entry name" value="Znf_C2H2_sf"/>
</dbReference>
<keyword evidence="3 5" id="KW-0863">Zinc-finger</keyword>
<reference evidence="9" key="1">
    <citation type="submission" date="2025-08" db="UniProtKB">
        <authorList>
            <consortium name="RefSeq"/>
        </authorList>
    </citation>
    <scope>IDENTIFICATION</scope>
    <source>
        <tissue evidence="9">Total insect</tissue>
    </source>
</reference>
<dbReference type="AlphaFoldDB" id="A0A6P8ZMJ9"/>
<dbReference type="SUPFAM" id="SSF57667">
    <property type="entry name" value="beta-beta-alpha zinc fingers"/>
    <property type="match status" value="2"/>
</dbReference>
<feature type="compositionally biased region" description="Polar residues" evidence="6">
    <location>
        <begin position="39"/>
        <end position="61"/>
    </location>
</feature>
<gene>
    <name evidence="9" type="primary">LOC117644979</name>
</gene>
<keyword evidence="1" id="KW-0479">Metal-binding</keyword>
<dbReference type="Pfam" id="PF13912">
    <property type="entry name" value="zf-C2H2_6"/>
    <property type="match status" value="1"/>
</dbReference>
<dbReference type="Proteomes" id="UP000515158">
    <property type="component" value="Unplaced"/>
</dbReference>
<evidence type="ECO:0000256" key="2">
    <source>
        <dbReference type="ARBA" id="ARBA00022737"/>
    </source>
</evidence>
<evidence type="ECO:0000256" key="5">
    <source>
        <dbReference type="PROSITE-ProRule" id="PRU00042"/>
    </source>
</evidence>
<dbReference type="GO" id="GO:0000981">
    <property type="term" value="F:DNA-binding transcription factor activity, RNA polymerase II-specific"/>
    <property type="evidence" value="ECO:0007669"/>
    <property type="project" value="TreeGrafter"/>
</dbReference>
<organism evidence="9">
    <name type="scientific">Thrips palmi</name>
    <name type="common">Melon thrips</name>
    <dbReference type="NCBI Taxonomy" id="161013"/>
    <lineage>
        <taxon>Eukaryota</taxon>
        <taxon>Metazoa</taxon>
        <taxon>Ecdysozoa</taxon>
        <taxon>Arthropoda</taxon>
        <taxon>Hexapoda</taxon>
        <taxon>Insecta</taxon>
        <taxon>Pterygota</taxon>
        <taxon>Neoptera</taxon>
        <taxon>Paraneoptera</taxon>
        <taxon>Thysanoptera</taxon>
        <taxon>Terebrantia</taxon>
        <taxon>Thripoidea</taxon>
        <taxon>Thripidae</taxon>
        <taxon>Thrips</taxon>
    </lineage>
</organism>
<dbReference type="InterPro" id="IPR013087">
    <property type="entry name" value="Znf_C2H2_type"/>
</dbReference>
<evidence type="ECO:0000313" key="9">
    <source>
        <dbReference type="RefSeq" id="XP_034240734.1"/>
    </source>
</evidence>
<name>A0A6P8ZMJ9_THRPL</name>
<feature type="domain" description="C2H2-type" evidence="7">
    <location>
        <begin position="98"/>
        <end position="122"/>
    </location>
</feature>
<evidence type="ECO:0000256" key="4">
    <source>
        <dbReference type="ARBA" id="ARBA00022833"/>
    </source>
</evidence>
<feature type="region of interest" description="Disordered" evidence="6">
    <location>
        <begin position="1"/>
        <end position="61"/>
    </location>
</feature>
<feature type="domain" description="C2H2-type" evidence="7">
    <location>
        <begin position="126"/>
        <end position="149"/>
    </location>
</feature>
<feature type="compositionally biased region" description="Polar residues" evidence="6">
    <location>
        <begin position="9"/>
        <end position="24"/>
    </location>
</feature>
<dbReference type="GO" id="GO:0000977">
    <property type="term" value="F:RNA polymerase II transcription regulatory region sequence-specific DNA binding"/>
    <property type="evidence" value="ECO:0007669"/>
    <property type="project" value="TreeGrafter"/>
</dbReference>
<evidence type="ECO:0000313" key="8">
    <source>
        <dbReference type="Proteomes" id="UP000515158"/>
    </source>
</evidence>